<comment type="subunit">
    <text evidence="7">Monomer.</text>
</comment>
<evidence type="ECO:0000313" key="11">
    <source>
        <dbReference type="Proteomes" id="UP000217033"/>
    </source>
</evidence>
<evidence type="ECO:0000256" key="2">
    <source>
        <dbReference type="ARBA" id="ARBA00022555"/>
    </source>
</evidence>
<sequence length="185" mass="20708">MKLIVGLGNPGKEYENTKHNAGFMVLDSVAAKLNLSFNKEKFNGVFCKEKDFILAKPTTYMNNSGDFVVAIKNFYNIDISEILVVYDDKDFKVGQAVFKPRGSSAGQKGIKDIINKLGTEEIKRIRVGIGQPDTSMTDHVLSPFASGEREKFNKVIDAVSENILTFIFNDMKVVVDRFKDLKKAE</sequence>
<dbReference type="SUPFAM" id="SSF53178">
    <property type="entry name" value="Peptidyl-tRNA hydrolase-like"/>
    <property type="match status" value="1"/>
</dbReference>
<comment type="catalytic activity">
    <reaction evidence="7 8">
        <text>an N-acyl-L-alpha-aminoacyl-tRNA + H2O = an N-acyl-L-amino acid + a tRNA + H(+)</text>
        <dbReference type="Rhea" id="RHEA:54448"/>
        <dbReference type="Rhea" id="RHEA-COMP:10123"/>
        <dbReference type="Rhea" id="RHEA-COMP:13883"/>
        <dbReference type="ChEBI" id="CHEBI:15377"/>
        <dbReference type="ChEBI" id="CHEBI:15378"/>
        <dbReference type="ChEBI" id="CHEBI:59874"/>
        <dbReference type="ChEBI" id="CHEBI:78442"/>
        <dbReference type="ChEBI" id="CHEBI:138191"/>
        <dbReference type="EC" id="3.1.1.29"/>
    </reaction>
</comment>
<dbReference type="InterPro" id="IPR001328">
    <property type="entry name" value="Pept_tRNA_hydro"/>
</dbReference>
<keyword evidence="2 7" id="KW-0820">tRNA-binding</keyword>
<comment type="caution">
    <text evidence="10">The sequence shown here is derived from an EMBL/GenBank/DDBJ whole genome shotgun (WGS) entry which is preliminary data.</text>
</comment>
<comment type="caution">
    <text evidence="7">Lacks conserved residue(s) required for the propagation of feature annotation.</text>
</comment>
<dbReference type="Proteomes" id="UP000217033">
    <property type="component" value="Unassembled WGS sequence"/>
</dbReference>
<keyword evidence="3 7" id="KW-0378">Hydrolase</keyword>
<name>A0ABX4H4P3_9BACT</name>
<dbReference type="CDD" id="cd00462">
    <property type="entry name" value="PTH"/>
    <property type="match status" value="1"/>
</dbReference>
<protein>
    <recommendedName>
        <fullName evidence="6 7">Peptidyl-tRNA hydrolase</fullName>
        <shortName evidence="7">Pth</shortName>
        <ecNumber evidence="1 7">3.1.1.29</ecNumber>
    </recommendedName>
</protein>
<evidence type="ECO:0000256" key="7">
    <source>
        <dbReference type="HAMAP-Rule" id="MF_00083"/>
    </source>
</evidence>
<dbReference type="GO" id="GO:0016787">
    <property type="term" value="F:hydrolase activity"/>
    <property type="evidence" value="ECO:0007669"/>
    <property type="project" value="UniProtKB-KW"/>
</dbReference>
<evidence type="ECO:0000256" key="9">
    <source>
        <dbReference type="RuleBase" id="RU004320"/>
    </source>
</evidence>
<proteinExistence type="inferred from homology"/>
<dbReference type="PANTHER" id="PTHR17224">
    <property type="entry name" value="PEPTIDYL-TRNA HYDROLASE"/>
    <property type="match status" value="1"/>
</dbReference>
<feature type="binding site" evidence="7">
    <location>
        <position position="60"/>
    </location>
    <ligand>
        <name>tRNA</name>
        <dbReference type="ChEBI" id="CHEBI:17843"/>
    </ligand>
</feature>
<dbReference type="EC" id="3.1.1.29" evidence="1 7"/>
<gene>
    <name evidence="7" type="primary">pth</name>
    <name evidence="10" type="ORF">CJF60_03930</name>
</gene>
<dbReference type="EMBL" id="NQMN01000002">
    <property type="protein sequence ID" value="PAF54857.1"/>
    <property type="molecule type" value="Genomic_DNA"/>
</dbReference>
<dbReference type="PANTHER" id="PTHR17224:SF1">
    <property type="entry name" value="PEPTIDYL-TRNA HYDROLASE"/>
    <property type="match status" value="1"/>
</dbReference>
<evidence type="ECO:0000256" key="8">
    <source>
        <dbReference type="RuleBase" id="RU000673"/>
    </source>
</evidence>
<evidence type="ECO:0000256" key="6">
    <source>
        <dbReference type="ARBA" id="ARBA00050038"/>
    </source>
</evidence>
<reference evidence="10" key="1">
    <citation type="submission" date="2017-08" db="EMBL/GenBank/DDBJ databases">
        <authorList>
            <person name="Alvarez-Ponce D."/>
            <person name="Weitzman C.L."/>
            <person name="Tillett R.L."/>
            <person name="Sandmeier F.C."/>
            <person name="Tracy C.R."/>
        </authorList>
    </citation>
    <scope>NUCLEOTIDE SEQUENCE [LARGE SCALE GENOMIC DNA]</scope>
    <source>
        <strain evidence="10">PS6</strain>
    </source>
</reference>
<keyword evidence="11" id="KW-1185">Reference proteome</keyword>
<organism evidence="10 11">
    <name type="scientific">Mycoplasmopsis agassizii</name>
    <dbReference type="NCBI Taxonomy" id="33922"/>
    <lineage>
        <taxon>Bacteria</taxon>
        <taxon>Bacillati</taxon>
        <taxon>Mycoplasmatota</taxon>
        <taxon>Mycoplasmoidales</taxon>
        <taxon>Metamycoplasmataceae</taxon>
        <taxon>Mycoplasmopsis</taxon>
    </lineage>
</organism>
<evidence type="ECO:0000256" key="5">
    <source>
        <dbReference type="ARBA" id="ARBA00038063"/>
    </source>
</evidence>
<feature type="site" description="Stabilizes the basic form of H active site to accept a proton" evidence="7">
    <location>
        <position position="87"/>
    </location>
</feature>
<feature type="binding site" evidence="7">
    <location>
        <position position="14"/>
    </location>
    <ligand>
        <name>tRNA</name>
        <dbReference type="ChEBI" id="CHEBI:17843"/>
    </ligand>
</feature>
<dbReference type="Gene3D" id="3.40.50.1470">
    <property type="entry name" value="Peptidyl-tRNA hydrolase"/>
    <property type="match status" value="1"/>
</dbReference>
<dbReference type="HAMAP" id="MF_00083">
    <property type="entry name" value="Pept_tRNA_hydro_bact"/>
    <property type="match status" value="1"/>
</dbReference>
<dbReference type="Pfam" id="PF01195">
    <property type="entry name" value="Pept_tRNA_hydro"/>
    <property type="match status" value="1"/>
</dbReference>
<evidence type="ECO:0000256" key="3">
    <source>
        <dbReference type="ARBA" id="ARBA00022801"/>
    </source>
</evidence>
<dbReference type="RefSeq" id="WP_084232481.1">
    <property type="nucleotide sequence ID" value="NZ_FWXE01000008.1"/>
</dbReference>
<dbReference type="PROSITE" id="PS01195">
    <property type="entry name" value="PEPT_TRNA_HYDROL_1"/>
    <property type="match status" value="1"/>
</dbReference>
<evidence type="ECO:0000256" key="4">
    <source>
        <dbReference type="ARBA" id="ARBA00022884"/>
    </source>
</evidence>
<comment type="function">
    <text evidence="7">Hydrolyzes ribosome-free peptidyl-tRNAs (with 1 or more amino acids incorporated), which drop off the ribosome during protein synthesis, or as a result of ribosome stalling.</text>
</comment>
<keyword evidence="4 7" id="KW-0694">RNA-binding</keyword>
<feature type="site" description="Discriminates between blocked and unblocked aminoacyl-tRNA" evidence="7">
    <location>
        <position position="9"/>
    </location>
</feature>
<evidence type="ECO:0000256" key="1">
    <source>
        <dbReference type="ARBA" id="ARBA00013260"/>
    </source>
</evidence>
<keyword evidence="7" id="KW-0963">Cytoplasm</keyword>
<feature type="binding site" evidence="7">
    <location>
        <position position="62"/>
    </location>
    <ligand>
        <name>tRNA</name>
        <dbReference type="ChEBI" id="CHEBI:17843"/>
    </ligand>
</feature>
<comment type="similarity">
    <text evidence="5 7 9">Belongs to the PTH family.</text>
</comment>
<dbReference type="NCBIfam" id="TIGR00447">
    <property type="entry name" value="pth"/>
    <property type="match status" value="1"/>
</dbReference>
<evidence type="ECO:0000313" key="10">
    <source>
        <dbReference type="EMBL" id="PAF54857.1"/>
    </source>
</evidence>
<dbReference type="InterPro" id="IPR018171">
    <property type="entry name" value="Pept_tRNA_hydro_CS"/>
</dbReference>
<accession>A0ABX4H4P3</accession>
<comment type="function">
    <text evidence="7">Catalyzes the release of premature peptidyl moieties from peptidyl-tRNA molecules trapped in stalled 50S ribosomal subunits, and thus maintains levels of free tRNAs and 50S ribosomes.</text>
</comment>
<feature type="active site" description="Proton acceptor" evidence="7">
    <location>
        <position position="19"/>
    </location>
</feature>
<comment type="subcellular location">
    <subcellularLocation>
        <location evidence="7">Cytoplasm</location>
    </subcellularLocation>
</comment>
<dbReference type="InterPro" id="IPR036416">
    <property type="entry name" value="Pept_tRNA_hydro_sf"/>
</dbReference>